<dbReference type="Proteomes" id="UP000076574">
    <property type="component" value="Unassembled WGS sequence"/>
</dbReference>
<gene>
    <name evidence="2" type="ORF">A4A58_00230</name>
</gene>
<evidence type="ECO:0000313" key="3">
    <source>
        <dbReference type="Proteomes" id="UP000076574"/>
    </source>
</evidence>
<dbReference type="InterPro" id="IPR013830">
    <property type="entry name" value="SGNH_hydro"/>
</dbReference>
<dbReference type="Pfam" id="PF13472">
    <property type="entry name" value="Lipase_GDSL_2"/>
    <property type="match status" value="1"/>
</dbReference>
<dbReference type="InterPro" id="IPR036514">
    <property type="entry name" value="SGNH_hydro_sf"/>
</dbReference>
<dbReference type="RefSeq" id="WP_068728742.1">
    <property type="nucleotide sequence ID" value="NZ_LVYV01000001.1"/>
</dbReference>
<sequence>MNWTRIGIIGFVGLCGWAAWPKGNDATPPRPLLIRAALKQVDDPVIILGDSIVKRATFPRAVCGRPVVNAGIDGSTTSSGLDAMLTKALGGKQAAMVVVSLGLNDAAVPVNADSYRTNYLALLATLKSTAPRMAIATVTPVEAGKSDSARINDRAIDSYNALLPSIAGNAGASLVTIPSMPAKYTTDGIHLNDAGYAIWTKAVLGGVSEVLCKGK</sequence>
<accession>A0A164AKL8</accession>
<comment type="caution">
    <text evidence="2">The sequence shown here is derived from an EMBL/GenBank/DDBJ whole genome shotgun (WGS) entry which is preliminary data.</text>
</comment>
<dbReference type="AlphaFoldDB" id="A0A164AKL8"/>
<organism evidence="2 3">
    <name type="scientific">Tardiphaga robiniae</name>
    <dbReference type="NCBI Taxonomy" id="943830"/>
    <lineage>
        <taxon>Bacteria</taxon>
        <taxon>Pseudomonadati</taxon>
        <taxon>Pseudomonadota</taxon>
        <taxon>Alphaproteobacteria</taxon>
        <taxon>Hyphomicrobiales</taxon>
        <taxon>Nitrobacteraceae</taxon>
        <taxon>Tardiphaga</taxon>
    </lineage>
</organism>
<feature type="domain" description="SGNH hydrolase-type esterase" evidence="1">
    <location>
        <begin position="61"/>
        <end position="198"/>
    </location>
</feature>
<dbReference type="STRING" id="943830.A4A58_00230"/>
<dbReference type="SUPFAM" id="SSF52266">
    <property type="entry name" value="SGNH hydrolase"/>
    <property type="match status" value="1"/>
</dbReference>
<dbReference type="GO" id="GO:0016788">
    <property type="term" value="F:hydrolase activity, acting on ester bonds"/>
    <property type="evidence" value="ECO:0007669"/>
    <property type="project" value="UniProtKB-ARBA"/>
</dbReference>
<dbReference type="Gene3D" id="3.40.50.1110">
    <property type="entry name" value="SGNH hydrolase"/>
    <property type="match status" value="1"/>
</dbReference>
<protein>
    <recommendedName>
        <fullName evidence="1">SGNH hydrolase-type esterase domain-containing protein</fullName>
    </recommendedName>
</protein>
<dbReference type="OrthoDB" id="8355047at2"/>
<dbReference type="EMBL" id="LVYV01000001">
    <property type="protein sequence ID" value="KZD24955.1"/>
    <property type="molecule type" value="Genomic_DNA"/>
</dbReference>
<dbReference type="InterPro" id="IPR051532">
    <property type="entry name" value="Ester_Hydrolysis_Enzymes"/>
</dbReference>
<name>A0A164AKL8_9BRAD</name>
<evidence type="ECO:0000313" key="2">
    <source>
        <dbReference type="EMBL" id="KZD24955.1"/>
    </source>
</evidence>
<proteinExistence type="predicted"/>
<reference evidence="2 3" key="1">
    <citation type="submission" date="2016-03" db="EMBL/GenBank/DDBJ databases">
        <title>Microsymbionts genomes from the relict species Vavilovia formosa (Stev.) Fed.</title>
        <authorList>
            <person name="Kopat V."/>
            <person name="Chirak E."/>
            <person name="Kimeklis A."/>
            <person name="Andronov E."/>
        </authorList>
    </citation>
    <scope>NUCLEOTIDE SEQUENCE [LARGE SCALE GENOMIC DNA]</scope>
    <source>
        <strain evidence="2 3">Vaf07</strain>
    </source>
</reference>
<dbReference type="PANTHER" id="PTHR30383">
    <property type="entry name" value="THIOESTERASE 1/PROTEASE 1/LYSOPHOSPHOLIPASE L1"/>
    <property type="match status" value="1"/>
</dbReference>
<keyword evidence="3" id="KW-1185">Reference proteome</keyword>
<evidence type="ECO:0000259" key="1">
    <source>
        <dbReference type="Pfam" id="PF13472"/>
    </source>
</evidence>